<evidence type="ECO:0000256" key="1">
    <source>
        <dbReference type="SAM" id="MobiDB-lite"/>
    </source>
</evidence>
<feature type="compositionally biased region" description="Basic and acidic residues" evidence="1">
    <location>
        <begin position="411"/>
        <end position="426"/>
    </location>
</feature>
<accession>A0A1J3G539</accession>
<sequence length="426" mass="47932">MDSYSAKEFIRREVPDWDDEVVATARFKAFSGQRSDWELRFQFWRDLIIKVSRQLGVFVIDPVQVKQSWFDRGGMTPLCIDHVLLLMHNEGDVVRINELEDQGSGRISRLLWTVRNLMVQSSVKPGAILENKLVIVSLLKEKAAHVVKLLSEGHWTSTCVVTLNKFRNFCNGSNEEASAILSHLSGCGKAHKVSINRGEVIEGVKVSLSETALPSISNLDCDILHLLRTTEKLQDQLEVMDQRCETSRKSALASLKSGHKKVALRHVRELKLATESREKCTSLLNRVEEVLNTISDSESTKMVSEAIKTGAKVMKDIKISADEVHDCLEEIEETIESQKQVEKALESAPYSDVVDDEEDIEEEFMKLEMELESESSHVKPATSDTEDSLTEMFSELKLGNTKQPSEDEATEPVRMKDSGKKILEAA</sequence>
<dbReference type="Pfam" id="PF03357">
    <property type="entry name" value="Snf7"/>
    <property type="match status" value="1"/>
</dbReference>
<dbReference type="AlphaFoldDB" id="A0A1J3G539"/>
<protein>
    <submittedName>
        <fullName evidence="2">Charged multivesicular body protein 7</fullName>
    </submittedName>
</protein>
<dbReference type="PANTHER" id="PTHR22761:SF7">
    <property type="entry name" value="SNF7 FAMILY PROTEIN"/>
    <property type="match status" value="1"/>
</dbReference>
<dbReference type="EMBL" id="GEVK01002715">
    <property type="protein sequence ID" value="JAU50117.1"/>
    <property type="molecule type" value="Transcribed_RNA"/>
</dbReference>
<dbReference type="GO" id="GO:0032511">
    <property type="term" value="P:late endosome to vacuole transport via multivesicular body sorting pathway"/>
    <property type="evidence" value="ECO:0007669"/>
    <property type="project" value="TreeGrafter"/>
</dbReference>
<feature type="region of interest" description="Disordered" evidence="1">
    <location>
        <begin position="370"/>
        <end position="426"/>
    </location>
</feature>
<proteinExistence type="predicted"/>
<dbReference type="GO" id="GO:0005771">
    <property type="term" value="C:multivesicular body"/>
    <property type="evidence" value="ECO:0007669"/>
    <property type="project" value="TreeGrafter"/>
</dbReference>
<organism evidence="2">
    <name type="scientific">Noccaea caerulescens</name>
    <name type="common">Alpine penny-cress</name>
    <name type="synonym">Thlaspi caerulescens</name>
    <dbReference type="NCBI Taxonomy" id="107243"/>
    <lineage>
        <taxon>Eukaryota</taxon>
        <taxon>Viridiplantae</taxon>
        <taxon>Streptophyta</taxon>
        <taxon>Embryophyta</taxon>
        <taxon>Tracheophyta</taxon>
        <taxon>Spermatophyta</taxon>
        <taxon>Magnoliopsida</taxon>
        <taxon>eudicotyledons</taxon>
        <taxon>Gunneridae</taxon>
        <taxon>Pentapetalae</taxon>
        <taxon>rosids</taxon>
        <taxon>malvids</taxon>
        <taxon>Brassicales</taxon>
        <taxon>Brassicaceae</taxon>
        <taxon>Coluteocarpeae</taxon>
        <taxon>Noccaea</taxon>
    </lineage>
</organism>
<dbReference type="InterPro" id="IPR005024">
    <property type="entry name" value="Snf7_fam"/>
</dbReference>
<dbReference type="GO" id="GO:0006900">
    <property type="term" value="P:vesicle budding from membrane"/>
    <property type="evidence" value="ECO:0007669"/>
    <property type="project" value="TreeGrafter"/>
</dbReference>
<dbReference type="GO" id="GO:0000815">
    <property type="term" value="C:ESCRT III complex"/>
    <property type="evidence" value="ECO:0007669"/>
    <property type="project" value="TreeGrafter"/>
</dbReference>
<dbReference type="Pfam" id="PF25880">
    <property type="entry name" value="WHD_CHMP7_1st"/>
    <property type="match status" value="1"/>
</dbReference>
<dbReference type="GO" id="GO:0009898">
    <property type="term" value="C:cytoplasmic side of plasma membrane"/>
    <property type="evidence" value="ECO:0007669"/>
    <property type="project" value="TreeGrafter"/>
</dbReference>
<evidence type="ECO:0000313" key="2">
    <source>
        <dbReference type="EMBL" id="JAU50117.1"/>
    </source>
</evidence>
<dbReference type="PANTHER" id="PTHR22761">
    <property type="entry name" value="CHARGED MULTIVESICULAR BODY PROTEIN"/>
    <property type="match status" value="1"/>
</dbReference>
<dbReference type="Gene3D" id="6.10.140.1230">
    <property type="match status" value="1"/>
</dbReference>
<reference evidence="2" key="1">
    <citation type="submission" date="2016-07" db="EMBL/GenBank/DDBJ databases">
        <title>De novo transcriptome assembly of four accessions of the metal hyperaccumulator plant Noccaea caerulescens.</title>
        <authorList>
            <person name="Blande D."/>
            <person name="Halimaa P."/>
            <person name="Tervahauta A.I."/>
            <person name="Aarts M.G."/>
            <person name="Karenlampi S.O."/>
        </authorList>
    </citation>
    <scope>NUCLEOTIDE SEQUENCE</scope>
</reference>
<gene>
    <name evidence="2" type="ORF">LC_TR11187_c0_g1_i1_g.39271</name>
</gene>
<name>A0A1J3G539_NOCCA</name>